<sequence>MSKTKSFAEQIEELQASNEKVSEYDKLFSKACEINFGCNAKTIKKMLNNSEEPCSNFETKMRSFFGLKTDKDIANFISIMCTENSRNFYRNKLENDKESAARQG</sequence>
<name>A0A1M6FH26_BUTFI</name>
<dbReference type="Proteomes" id="UP000184278">
    <property type="component" value="Unassembled WGS sequence"/>
</dbReference>
<accession>A0A1M6FH26</accession>
<dbReference type="EMBL" id="FQXK01000051">
    <property type="protein sequence ID" value="SHI97044.1"/>
    <property type="molecule type" value="Genomic_DNA"/>
</dbReference>
<gene>
    <name evidence="1" type="ORF">SAMN02745229_03913</name>
</gene>
<reference evidence="2" key="1">
    <citation type="submission" date="2016-11" db="EMBL/GenBank/DDBJ databases">
        <authorList>
            <person name="Varghese N."/>
            <person name="Submissions S."/>
        </authorList>
    </citation>
    <scope>NUCLEOTIDE SEQUENCE [LARGE SCALE GENOMIC DNA]</scope>
    <source>
        <strain evidence="2">DSM 3071</strain>
    </source>
</reference>
<keyword evidence="2" id="KW-1185">Reference proteome</keyword>
<evidence type="ECO:0000313" key="1">
    <source>
        <dbReference type="EMBL" id="SHI97044.1"/>
    </source>
</evidence>
<dbReference type="OrthoDB" id="9973088at2"/>
<protein>
    <submittedName>
        <fullName evidence="1">Uncharacterized protein</fullName>
    </submittedName>
</protein>
<dbReference type="AlphaFoldDB" id="A0A1M6FH26"/>
<dbReference type="GeneID" id="89512019"/>
<dbReference type="RefSeq" id="WP_073390260.1">
    <property type="nucleotide sequence ID" value="NZ_FQXK01000051.1"/>
</dbReference>
<evidence type="ECO:0000313" key="2">
    <source>
        <dbReference type="Proteomes" id="UP000184278"/>
    </source>
</evidence>
<proteinExistence type="predicted"/>
<organism evidence="1 2">
    <name type="scientific">Butyrivibrio fibrisolvens DSM 3071</name>
    <dbReference type="NCBI Taxonomy" id="1121131"/>
    <lineage>
        <taxon>Bacteria</taxon>
        <taxon>Bacillati</taxon>
        <taxon>Bacillota</taxon>
        <taxon>Clostridia</taxon>
        <taxon>Lachnospirales</taxon>
        <taxon>Lachnospiraceae</taxon>
        <taxon>Butyrivibrio</taxon>
    </lineage>
</organism>